<dbReference type="EMBL" id="FJOG01000002">
    <property type="protein sequence ID" value="CZR51431.1"/>
    <property type="molecule type" value="Genomic_DNA"/>
</dbReference>
<name>A0A1L7WF78_9HELO</name>
<dbReference type="Proteomes" id="UP000184330">
    <property type="component" value="Unassembled WGS sequence"/>
</dbReference>
<sequence length="172" mass="19999">MTPTPEDPGDGAANGSPHPYDYLEDKHIRILELCPGRSEDIQCHTRTYHLGEKPQYEALSYVWGPEVDKVDILLNGSKISIQKNLYAALKWLRYPNETDATISKDHGVYIYYDTESGCMAMKRRSSLLQKSKGKSRYLWVDAICIYVNRHRTKYLRNLRFARSMYSCFKVHE</sequence>
<organism evidence="2 3">
    <name type="scientific">Phialocephala subalpina</name>
    <dbReference type="NCBI Taxonomy" id="576137"/>
    <lineage>
        <taxon>Eukaryota</taxon>
        <taxon>Fungi</taxon>
        <taxon>Dikarya</taxon>
        <taxon>Ascomycota</taxon>
        <taxon>Pezizomycotina</taxon>
        <taxon>Leotiomycetes</taxon>
        <taxon>Helotiales</taxon>
        <taxon>Mollisiaceae</taxon>
        <taxon>Phialocephala</taxon>
        <taxon>Phialocephala fortinii species complex</taxon>
    </lineage>
</organism>
<keyword evidence="3" id="KW-1185">Reference proteome</keyword>
<evidence type="ECO:0000313" key="3">
    <source>
        <dbReference type="Proteomes" id="UP000184330"/>
    </source>
</evidence>
<accession>A0A1L7WF78</accession>
<dbReference type="Pfam" id="PF06985">
    <property type="entry name" value="HET"/>
    <property type="match status" value="1"/>
</dbReference>
<dbReference type="OrthoDB" id="3553147at2759"/>
<dbReference type="AlphaFoldDB" id="A0A1L7WF78"/>
<protein>
    <recommendedName>
        <fullName evidence="1">Heterokaryon incompatibility domain-containing protein</fullName>
    </recommendedName>
</protein>
<feature type="domain" description="Heterokaryon incompatibility" evidence="1">
    <location>
        <begin position="56"/>
        <end position="94"/>
    </location>
</feature>
<dbReference type="PANTHER" id="PTHR24148">
    <property type="entry name" value="ANKYRIN REPEAT DOMAIN-CONTAINING PROTEIN 39 HOMOLOG-RELATED"/>
    <property type="match status" value="1"/>
</dbReference>
<gene>
    <name evidence="2" type="ORF">PAC_01307</name>
</gene>
<dbReference type="InterPro" id="IPR052895">
    <property type="entry name" value="HetReg/Transcr_Mod"/>
</dbReference>
<evidence type="ECO:0000313" key="2">
    <source>
        <dbReference type="EMBL" id="CZR51431.1"/>
    </source>
</evidence>
<evidence type="ECO:0000259" key="1">
    <source>
        <dbReference type="Pfam" id="PF06985"/>
    </source>
</evidence>
<reference evidence="2 3" key="1">
    <citation type="submission" date="2016-03" db="EMBL/GenBank/DDBJ databases">
        <authorList>
            <person name="Ploux O."/>
        </authorList>
    </citation>
    <scope>NUCLEOTIDE SEQUENCE [LARGE SCALE GENOMIC DNA]</scope>
    <source>
        <strain evidence="2 3">UAMH 11012</strain>
    </source>
</reference>
<proteinExistence type="predicted"/>
<dbReference type="PANTHER" id="PTHR24148:SF64">
    <property type="entry name" value="HETEROKARYON INCOMPATIBILITY DOMAIN-CONTAINING PROTEIN"/>
    <property type="match status" value="1"/>
</dbReference>
<dbReference type="InterPro" id="IPR010730">
    <property type="entry name" value="HET"/>
</dbReference>